<name>A0A1L3SVW8_9HYPH</name>
<gene>
    <name evidence="1" type="ORF">BSQ44_21005</name>
</gene>
<dbReference type="EMBL" id="CP018171">
    <property type="protein sequence ID" value="APH73576.1"/>
    <property type="molecule type" value="Genomic_DNA"/>
</dbReference>
<dbReference type="STRING" id="1670800.BSQ44_21005"/>
<protein>
    <submittedName>
        <fullName evidence="1">Uncharacterized protein</fullName>
    </submittedName>
</protein>
<dbReference type="KEGG" id="meso:BSQ44_21005"/>
<dbReference type="RefSeq" id="WP_072607043.1">
    <property type="nucleotide sequence ID" value="NZ_CP018171.1"/>
</dbReference>
<evidence type="ECO:0000313" key="1">
    <source>
        <dbReference type="EMBL" id="APH73576.1"/>
    </source>
</evidence>
<proteinExistence type="predicted"/>
<organism evidence="1 2">
    <name type="scientific">Aquibium oceanicum</name>
    <dbReference type="NCBI Taxonomy" id="1670800"/>
    <lineage>
        <taxon>Bacteria</taxon>
        <taxon>Pseudomonadati</taxon>
        <taxon>Pseudomonadota</taxon>
        <taxon>Alphaproteobacteria</taxon>
        <taxon>Hyphomicrobiales</taxon>
        <taxon>Phyllobacteriaceae</taxon>
        <taxon>Aquibium</taxon>
    </lineage>
</organism>
<dbReference type="AlphaFoldDB" id="A0A1L3SVW8"/>
<keyword evidence="2" id="KW-1185">Reference proteome</keyword>
<sequence>MAEFDFDKATAELPILRGFIDFVNKQSSVYMDCLNGFEGNTVRIKRQVERVAFPTRKELRDGLEVVVWDSMEDPSQPDIIHSSIRKSSIYLKDNREAGFNEQQICWSIIVFIFAYWDEEVRPAIAKVRGVEPNDIKIDALGDLRILRKAIIHAKGIITATEHSKLKKMADLVEPGAKLVLNHDQMHKVFVLIKNAIGQIVLHYTGGSPGAPSPDSIVGVAIQDFGSGGKEKF</sequence>
<accession>A0A1L3SVW8</accession>
<dbReference type="OrthoDB" id="9255548at2"/>
<reference evidence="2" key="1">
    <citation type="submission" date="2016-11" db="EMBL/GenBank/DDBJ databases">
        <title>Mesorhizobium oceanicum sp. nov., isolated from deep seawater in South China Sea.</title>
        <authorList>
            <person name="Fu G.-Y."/>
        </authorList>
    </citation>
    <scope>NUCLEOTIDE SEQUENCE [LARGE SCALE GENOMIC DNA]</scope>
    <source>
        <strain evidence="2">B7</strain>
    </source>
</reference>
<dbReference type="Proteomes" id="UP000182840">
    <property type="component" value="Chromosome"/>
</dbReference>
<evidence type="ECO:0000313" key="2">
    <source>
        <dbReference type="Proteomes" id="UP000182840"/>
    </source>
</evidence>